<dbReference type="Gene3D" id="3.40.930.10">
    <property type="entry name" value="Mannitol-specific EII, Chain A"/>
    <property type="match status" value="1"/>
</dbReference>
<dbReference type="SUPFAM" id="SSF55804">
    <property type="entry name" value="Phoshotransferase/anion transport protein"/>
    <property type="match status" value="1"/>
</dbReference>
<accession>A0A842HXP3</accession>
<dbReference type="CDD" id="cd00211">
    <property type="entry name" value="PTS_IIA_fru"/>
    <property type="match status" value="1"/>
</dbReference>
<dbReference type="EMBL" id="JACJVJ010000001">
    <property type="protein sequence ID" value="MBC2776274.1"/>
    <property type="molecule type" value="Genomic_DNA"/>
</dbReference>
<keyword evidence="3" id="KW-1185">Reference proteome</keyword>
<dbReference type="PANTHER" id="PTHR47738">
    <property type="entry name" value="PTS SYSTEM FRUCTOSE-LIKE EIIA COMPONENT-RELATED"/>
    <property type="match status" value="1"/>
</dbReference>
<dbReference type="InterPro" id="IPR051541">
    <property type="entry name" value="PTS_SugarTrans_NitroReg"/>
</dbReference>
<evidence type="ECO:0000259" key="1">
    <source>
        <dbReference type="PROSITE" id="PS51094"/>
    </source>
</evidence>
<proteinExistence type="predicted"/>
<feature type="domain" description="PTS EIIA type-2" evidence="1">
    <location>
        <begin position="6"/>
        <end position="149"/>
    </location>
</feature>
<reference evidence="2 3" key="1">
    <citation type="submission" date="2020-08" db="EMBL/GenBank/DDBJ databases">
        <title>Draft genome sequence of Parasphingopyxis sp. GrpM-11.</title>
        <authorList>
            <person name="Oh J."/>
            <person name="Roh D.-H."/>
        </authorList>
    </citation>
    <scope>NUCLEOTIDE SEQUENCE [LARGE SCALE GENOMIC DNA]</scope>
    <source>
        <strain evidence="2 3">GrpM-11</strain>
    </source>
</reference>
<dbReference type="InterPro" id="IPR002178">
    <property type="entry name" value="PTS_EIIA_type-2_dom"/>
</dbReference>
<dbReference type="PROSITE" id="PS00372">
    <property type="entry name" value="PTS_EIIA_TYPE_2_HIS"/>
    <property type="match status" value="1"/>
</dbReference>
<dbReference type="PROSITE" id="PS51094">
    <property type="entry name" value="PTS_EIIA_TYPE_2"/>
    <property type="match status" value="1"/>
</dbReference>
<dbReference type="RefSeq" id="WP_185799572.1">
    <property type="nucleotide sequence ID" value="NZ_JACJVJ010000001.1"/>
</dbReference>
<comment type="caution">
    <text evidence="2">The sequence shown here is derived from an EMBL/GenBank/DDBJ whole genome shotgun (WGS) entry which is preliminary data.</text>
</comment>
<dbReference type="PANTHER" id="PTHR47738:SF1">
    <property type="entry name" value="NITROGEN REGULATORY PROTEIN"/>
    <property type="match status" value="1"/>
</dbReference>
<dbReference type="InterPro" id="IPR016152">
    <property type="entry name" value="PTrfase/Anion_transptr"/>
</dbReference>
<sequence>MSEFDAFPDPAFILFGQSAADKKALFGLIAGHAAELTGIDSEILTRQLEARESLGSTGFGDGVAIPHGRIPGLEKPFTVFLRLAEPVDYDAADDLPVDLVFALFSPDGDGAVHLRLLAKISRRMRDKAFVAKLRGARSQDALFALLTDIEAAHAA</sequence>
<keyword evidence="2" id="KW-0762">Sugar transport</keyword>
<dbReference type="Proteomes" id="UP000564378">
    <property type="component" value="Unassembled WGS sequence"/>
</dbReference>
<dbReference type="GO" id="GO:0030295">
    <property type="term" value="F:protein kinase activator activity"/>
    <property type="evidence" value="ECO:0007669"/>
    <property type="project" value="TreeGrafter"/>
</dbReference>
<dbReference type="Pfam" id="PF00359">
    <property type="entry name" value="PTS_EIIA_2"/>
    <property type="match status" value="1"/>
</dbReference>
<protein>
    <submittedName>
        <fullName evidence="2">PTS sugar transporter subunit IIA</fullName>
    </submittedName>
</protein>
<keyword evidence="2" id="KW-0813">Transport</keyword>
<evidence type="ECO:0000313" key="3">
    <source>
        <dbReference type="Proteomes" id="UP000564378"/>
    </source>
</evidence>
<gene>
    <name evidence="2" type="ORF">H6P80_01445</name>
</gene>
<name>A0A842HXP3_9SPHN</name>
<evidence type="ECO:0000313" key="2">
    <source>
        <dbReference type="EMBL" id="MBC2776274.1"/>
    </source>
</evidence>
<organism evidence="2 3">
    <name type="scientific">Parasphingopyxis marina</name>
    <dbReference type="NCBI Taxonomy" id="2761622"/>
    <lineage>
        <taxon>Bacteria</taxon>
        <taxon>Pseudomonadati</taxon>
        <taxon>Pseudomonadota</taxon>
        <taxon>Alphaproteobacteria</taxon>
        <taxon>Sphingomonadales</taxon>
        <taxon>Sphingomonadaceae</taxon>
        <taxon>Parasphingopyxis</taxon>
    </lineage>
</organism>
<dbReference type="AlphaFoldDB" id="A0A842HXP3"/>